<keyword evidence="1" id="KW-0540">Nuclease</keyword>
<dbReference type="RefSeq" id="WP_091293760.1">
    <property type="nucleotide sequence ID" value="NZ_FNON01000006.1"/>
</dbReference>
<dbReference type="Proteomes" id="UP000199515">
    <property type="component" value="Unassembled WGS sequence"/>
</dbReference>
<sequence>MAFHLEVDPQAVDQIRALPEHALPMLAEAMTVLELAPWNGRPYVETKPDGALRQLLFGDGVGIITYLVLDEQRRVDVLDVLWLP</sequence>
<evidence type="ECO:0000313" key="1">
    <source>
        <dbReference type="EMBL" id="SDY66182.1"/>
    </source>
</evidence>
<name>A0A1H3LP31_9PSEU</name>
<proteinExistence type="predicted"/>
<reference evidence="1 2" key="1">
    <citation type="submission" date="2016-10" db="EMBL/GenBank/DDBJ databases">
        <authorList>
            <person name="de Groot N.N."/>
        </authorList>
    </citation>
    <scope>NUCLEOTIDE SEQUENCE [LARGE SCALE GENOMIC DNA]</scope>
    <source>
        <strain evidence="1 2">CPCC 202699</strain>
    </source>
</reference>
<accession>A0A1H3LP31</accession>
<dbReference type="AlphaFoldDB" id="A0A1H3LP31"/>
<keyword evidence="1" id="KW-0378">Hydrolase</keyword>
<dbReference type="STRING" id="589385.SAMN05421504_106296"/>
<protein>
    <submittedName>
        <fullName evidence="1">mRNA-degrading endonuclease RelE, toxin component of the RelBE toxin-antitoxin system</fullName>
    </submittedName>
</protein>
<dbReference type="OrthoDB" id="3541030at2"/>
<dbReference type="GO" id="GO:0004519">
    <property type="term" value="F:endonuclease activity"/>
    <property type="evidence" value="ECO:0007669"/>
    <property type="project" value="UniProtKB-KW"/>
</dbReference>
<keyword evidence="1" id="KW-0255">Endonuclease</keyword>
<evidence type="ECO:0000313" key="2">
    <source>
        <dbReference type="Proteomes" id="UP000199515"/>
    </source>
</evidence>
<gene>
    <name evidence="1" type="ORF">SAMN05421504_106296</name>
</gene>
<organism evidence="1 2">
    <name type="scientific">Amycolatopsis xylanica</name>
    <dbReference type="NCBI Taxonomy" id="589385"/>
    <lineage>
        <taxon>Bacteria</taxon>
        <taxon>Bacillati</taxon>
        <taxon>Actinomycetota</taxon>
        <taxon>Actinomycetes</taxon>
        <taxon>Pseudonocardiales</taxon>
        <taxon>Pseudonocardiaceae</taxon>
        <taxon>Amycolatopsis</taxon>
    </lineage>
</organism>
<keyword evidence="2" id="KW-1185">Reference proteome</keyword>
<dbReference type="EMBL" id="FNON01000006">
    <property type="protein sequence ID" value="SDY66182.1"/>
    <property type="molecule type" value="Genomic_DNA"/>
</dbReference>